<reference evidence="1 2" key="1">
    <citation type="submission" date="2016-09" db="EMBL/GenBank/DDBJ databases">
        <title>Complete genome sequence of the Lysinibacillus sphaericus LMG 22257, a specie of Bacillus with ureolytic activity that can effectively biodeposit calcium carbonate.</title>
        <authorList>
            <person name="Yan W."/>
        </authorList>
    </citation>
    <scope>NUCLEOTIDE SEQUENCE [LARGE SCALE GENOMIC DNA]</scope>
    <source>
        <strain evidence="1 2">LMG 22257</strain>
    </source>
</reference>
<evidence type="ECO:0000313" key="1">
    <source>
        <dbReference type="EMBL" id="AOV08864.1"/>
    </source>
</evidence>
<dbReference type="AlphaFoldDB" id="A0A1D8JJI7"/>
<keyword evidence="2" id="KW-1185">Reference proteome</keyword>
<dbReference type="GO" id="GO:0043752">
    <property type="term" value="F:adenosylcobinamide kinase activity"/>
    <property type="evidence" value="ECO:0007669"/>
    <property type="project" value="InterPro"/>
</dbReference>
<dbReference type="InterPro" id="IPR003203">
    <property type="entry name" value="CobU/CobP"/>
</dbReference>
<dbReference type="Proteomes" id="UP000185746">
    <property type="component" value="Chromosome"/>
</dbReference>
<dbReference type="GO" id="GO:0009236">
    <property type="term" value="P:cobalamin biosynthetic process"/>
    <property type="evidence" value="ECO:0007669"/>
    <property type="project" value="UniProtKB-UniPathway"/>
</dbReference>
<name>A0A1D8JJI7_9BACL</name>
<dbReference type="InterPro" id="IPR027417">
    <property type="entry name" value="P-loop_NTPase"/>
</dbReference>
<dbReference type="UniPathway" id="UPA00148">
    <property type="reaction ID" value="UER00236"/>
</dbReference>
<dbReference type="Gene3D" id="3.40.50.300">
    <property type="entry name" value="P-loop containing nucleotide triphosphate hydrolases"/>
    <property type="match status" value="1"/>
</dbReference>
<dbReference type="SUPFAM" id="SSF52540">
    <property type="entry name" value="P-loop containing nucleoside triphosphate hydrolases"/>
    <property type="match status" value="1"/>
</dbReference>
<gene>
    <name evidence="1" type="ORF">BI350_15780</name>
</gene>
<dbReference type="EMBL" id="CP017560">
    <property type="protein sequence ID" value="AOV08864.1"/>
    <property type="molecule type" value="Genomic_DNA"/>
</dbReference>
<dbReference type="RefSeq" id="WP_075529028.1">
    <property type="nucleotide sequence ID" value="NZ_CP017560.1"/>
</dbReference>
<evidence type="ECO:0000313" key="2">
    <source>
        <dbReference type="Proteomes" id="UP000185746"/>
    </source>
</evidence>
<organism evidence="1 2">
    <name type="scientific">Sporosarcina ureilytica</name>
    <dbReference type="NCBI Taxonomy" id="298596"/>
    <lineage>
        <taxon>Bacteria</taxon>
        <taxon>Bacillati</taxon>
        <taxon>Bacillota</taxon>
        <taxon>Bacilli</taxon>
        <taxon>Bacillales</taxon>
        <taxon>Caryophanaceae</taxon>
        <taxon>Sporosarcina</taxon>
    </lineage>
</organism>
<dbReference type="Pfam" id="PF02283">
    <property type="entry name" value="CobU"/>
    <property type="match status" value="1"/>
</dbReference>
<sequence length="132" mass="14683">MRVVIGGAHNGKRAYVNSYLEAQKLSGFKWYEGTIPPIGSSPVVVAGLEDWLRCADLDEEEAIQVVMNSLENRSAIVILTDIGRGIVPIDKNERQLRDSCGRLYQKLVAEAEEVIQVWYGIPKKIKGRGNGR</sequence>
<accession>A0A1D8JJI7</accession>
<protein>
    <submittedName>
        <fullName evidence="1">Uncharacterized protein</fullName>
    </submittedName>
</protein>
<proteinExistence type="predicted"/>
<dbReference type="GO" id="GO:0000166">
    <property type="term" value="F:nucleotide binding"/>
    <property type="evidence" value="ECO:0007669"/>
    <property type="project" value="InterPro"/>
</dbReference>
<dbReference type="KEGG" id="surl:BI350_15780"/>